<dbReference type="Proteomes" id="UP000643279">
    <property type="component" value="Unassembled WGS sequence"/>
</dbReference>
<dbReference type="PANTHER" id="PTHR33164">
    <property type="entry name" value="TRANSCRIPTIONAL REGULATOR, MARR FAMILY"/>
    <property type="match status" value="1"/>
</dbReference>
<dbReference type="Gene3D" id="1.10.10.10">
    <property type="entry name" value="Winged helix-like DNA-binding domain superfamily/Winged helix DNA-binding domain"/>
    <property type="match status" value="1"/>
</dbReference>
<evidence type="ECO:0000259" key="1">
    <source>
        <dbReference type="PROSITE" id="PS50995"/>
    </source>
</evidence>
<dbReference type="InterPro" id="IPR039422">
    <property type="entry name" value="MarR/SlyA-like"/>
</dbReference>
<proteinExistence type="predicted"/>
<evidence type="ECO:0000313" key="3">
    <source>
        <dbReference type="Proteomes" id="UP000643279"/>
    </source>
</evidence>
<dbReference type="InterPro" id="IPR036388">
    <property type="entry name" value="WH-like_DNA-bd_sf"/>
</dbReference>
<name>A0ABQ2AJ65_9MICC</name>
<organism evidence="2 3">
    <name type="scientific">Arthrobacter liuii</name>
    <dbReference type="NCBI Taxonomy" id="1476996"/>
    <lineage>
        <taxon>Bacteria</taxon>
        <taxon>Bacillati</taxon>
        <taxon>Actinomycetota</taxon>
        <taxon>Actinomycetes</taxon>
        <taxon>Micrococcales</taxon>
        <taxon>Micrococcaceae</taxon>
        <taxon>Arthrobacter</taxon>
    </lineage>
</organism>
<accession>A0ABQ2AJ65</accession>
<dbReference type="Pfam" id="PF12802">
    <property type="entry name" value="MarR_2"/>
    <property type="match status" value="1"/>
</dbReference>
<dbReference type="RefSeq" id="WP_308419968.1">
    <property type="nucleotide sequence ID" value="NZ_BMFW01000002.1"/>
</dbReference>
<dbReference type="PANTHER" id="PTHR33164:SF43">
    <property type="entry name" value="HTH-TYPE TRANSCRIPTIONAL REPRESSOR YETL"/>
    <property type="match status" value="1"/>
</dbReference>
<dbReference type="InterPro" id="IPR036390">
    <property type="entry name" value="WH_DNA-bd_sf"/>
</dbReference>
<dbReference type="EMBL" id="BMFW01000002">
    <property type="protein sequence ID" value="GGH91143.1"/>
    <property type="molecule type" value="Genomic_DNA"/>
</dbReference>
<protein>
    <submittedName>
        <fullName evidence="2">MarR family transcriptional regulator</fullName>
    </submittedName>
</protein>
<evidence type="ECO:0000313" key="2">
    <source>
        <dbReference type="EMBL" id="GGH91143.1"/>
    </source>
</evidence>
<dbReference type="InterPro" id="IPR000835">
    <property type="entry name" value="HTH_MarR-typ"/>
</dbReference>
<dbReference type="SMART" id="SM00347">
    <property type="entry name" value="HTH_MARR"/>
    <property type="match status" value="1"/>
</dbReference>
<keyword evidence="3" id="KW-1185">Reference proteome</keyword>
<dbReference type="SUPFAM" id="SSF46785">
    <property type="entry name" value="Winged helix' DNA-binding domain"/>
    <property type="match status" value="1"/>
</dbReference>
<sequence>MPDMNSWPTGRLLSTAARLVEHSWNAKLADAGLTHAGVIALDVLSRAEEPMSQAKIAQGVRVQNQTMGKTLSRLEAWAYIRRQPSPSDRRSQVVSITDLGAQVISEAREVDRTILTRAAGDGDKLRKELQTIVHLLAIDTKQKPGNRSS</sequence>
<feature type="domain" description="HTH marR-type" evidence="1">
    <location>
        <begin position="6"/>
        <end position="141"/>
    </location>
</feature>
<reference evidence="3" key="1">
    <citation type="journal article" date="2019" name="Int. J. Syst. Evol. Microbiol.">
        <title>The Global Catalogue of Microorganisms (GCM) 10K type strain sequencing project: providing services to taxonomists for standard genome sequencing and annotation.</title>
        <authorList>
            <consortium name="The Broad Institute Genomics Platform"/>
            <consortium name="The Broad Institute Genome Sequencing Center for Infectious Disease"/>
            <person name="Wu L."/>
            <person name="Ma J."/>
        </authorList>
    </citation>
    <scope>NUCLEOTIDE SEQUENCE [LARGE SCALE GENOMIC DNA]</scope>
    <source>
        <strain evidence="3">CGMCC 1.12778</strain>
    </source>
</reference>
<dbReference type="PRINTS" id="PR00598">
    <property type="entry name" value="HTHMARR"/>
</dbReference>
<dbReference type="PROSITE" id="PS50995">
    <property type="entry name" value="HTH_MARR_2"/>
    <property type="match status" value="1"/>
</dbReference>
<gene>
    <name evidence="2" type="ORF">GCM10007170_06600</name>
</gene>
<comment type="caution">
    <text evidence="2">The sequence shown here is derived from an EMBL/GenBank/DDBJ whole genome shotgun (WGS) entry which is preliminary data.</text>
</comment>